<name>A0AAW7ZH51_9FIRM</name>
<comment type="caution">
    <text evidence="1">The sequence shown here is derived from an EMBL/GenBank/DDBJ whole genome shotgun (WGS) entry which is preliminary data.</text>
</comment>
<sequence>MEVVAYPEVKKKVIELGDAAPDEVKAWLLQMETAFNQFCTTPEKSEFLRLKFWGKRISNNEICNLMGVKKHRLITWKNELLTLVGKNVGMIE</sequence>
<evidence type="ECO:0000313" key="2">
    <source>
        <dbReference type="Proteomes" id="UP001172911"/>
    </source>
</evidence>
<accession>A0AAW7ZH51</accession>
<reference evidence="1" key="2">
    <citation type="submission" date="2023-03" db="EMBL/GenBank/DDBJ databases">
        <authorList>
            <person name="Zhang Z."/>
        </authorList>
    </citation>
    <scope>NUCLEOTIDE SEQUENCE</scope>
    <source>
        <strain evidence="1">DSA</strain>
    </source>
</reference>
<evidence type="ECO:0000313" key="1">
    <source>
        <dbReference type="EMBL" id="MDO7788761.1"/>
    </source>
</evidence>
<dbReference type="EMBL" id="JARPTC010000024">
    <property type="protein sequence ID" value="MDO7788761.1"/>
    <property type="molecule type" value="Genomic_DNA"/>
</dbReference>
<keyword evidence="2" id="KW-1185">Reference proteome</keyword>
<protein>
    <submittedName>
        <fullName evidence="1">Uncharacterized protein</fullName>
    </submittedName>
</protein>
<gene>
    <name evidence="1" type="ORF">P6N53_16150</name>
</gene>
<reference evidence="1" key="1">
    <citation type="journal article" date="2023" name="J. Hazard. Mater.">
        <title>Anaerobic biodegradation of pyrene and benzo[a]pyrene by a new sulfate-reducing Desulforamulus aquiferis strain DSA.</title>
        <authorList>
            <person name="Zhang Z."/>
            <person name="Sun J."/>
            <person name="Gong X."/>
            <person name="Wang C."/>
            <person name="Wang H."/>
        </authorList>
    </citation>
    <scope>NUCLEOTIDE SEQUENCE</scope>
    <source>
        <strain evidence="1">DSA</strain>
    </source>
</reference>
<proteinExistence type="predicted"/>
<organism evidence="1 2">
    <name type="scientific">Desulforamulus aquiferis</name>
    <dbReference type="NCBI Taxonomy" id="1397668"/>
    <lineage>
        <taxon>Bacteria</taxon>
        <taxon>Bacillati</taxon>
        <taxon>Bacillota</taxon>
        <taxon>Clostridia</taxon>
        <taxon>Eubacteriales</taxon>
        <taxon>Peptococcaceae</taxon>
        <taxon>Desulforamulus</taxon>
    </lineage>
</organism>
<dbReference type="Proteomes" id="UP001172911">
    <property type="component" value="Unassembled WGS sequence"/>
</dbReference>
<dbReference type="AlphaFoldDB" id="A0AAW7ZH51"/>